<dbReference type="GO" id="GO:0004252">
    <property type="term" value="F:serine-type endopeptidase activity"/>
    <property type="evidence" value="ECO:0007669"/>
    <property type="project" value="InterPro"/>
</dbReference>
<dbReference type="InterPro" id="IPR036034">
    <property type="entry name" value="PDZ_sf"/>
</dbReference>
<keyword evidence="1" id="KW-0645">Protease</keyword>
<gene>
    <name evidence="3" type="ORF">METZ01_LOCUS81438</name>
</gene>
<sequence>MEKLKRVILLCFSIFMFSSTLEASEITTEIIEQARESVVLLQVSTIENPGITTPSATCAGAVVTKEGHIVTNYHCVHDQKSIRLYYYDDNDWGDYSVEVIGTDPLGDLALLKVLNRKGKDVPFLKFAQQNDIKLGEEVFALGHPMGMVFSLSKGIISSVERYARHPYIKALQTDAAINKGNSGGPLLNSKGEIVGINSLLVSRGNSNAGVGIAIRSDIVRNSVAQMITTGKADRPALGIMIIPLWGKKSQLDKISRDFPTITVTIPNTYGLLMNDEKYVDKTIPKGLRPWDTIIGIDNTFINNGVEFSDKLINYHIGDRVDVSIIRDKRFLRIKDVLVKVLHIDVDKMYGVGALKPKIEKKP</sequence>
<accession>A0A381UKS7</accession>
<dbReference type="InterPro" id="IPR051201">
    <property type="entry name" value="Chloro_Bact_Ser_Proteases"/>
</dbReference>
<evidence type="ECO:0000313" key="3">
    <source>
        <dbReference type="EMBL" id="SVA28584.1"/>
    </source>
</evidence>
<dbReference type="EMBL" id="UINC01006609">
    <property type="protein sequence ID" value="SVA28584.1"/>
    <property type="molecule type" value="Genomic_DNA"/>
</dbReference>
<dbReference type="InterPro" id="IPR009003">
    <property type="entry name" value="Peptidase_S1_PA"/>
</dbReference>
<dbReference type="PANTHER" id="PTHR43343">
    <property type="entry name" value="PEPTIDASE S12"/>
    <property type="match status" value="1"/>
</dbReference>
<evidence type="ECO:0008006" key="4">
    <source>
        <dbReference type="Google" id="ProtNLM"/>
    </source>
</evidence>
<organism evidence="3">
    <name type="scientific">marine metagenome</name>
    <dbReference type="NCBI Taxonomy" id="408172"/>
    <lineage>
        <taxon>unclassified sequences</taxon>
        <taxon>metagenomes</taxon>
        <taxon>ecological metagenomes</taxon>
    </lineage>
</organism>
<evidence type="ECO:0000256" key="1">
    <source>
        <dbReference type="ARBA" id="ARBA00022670"/>
    </source>
</evidence>
<protein>
    <recommendedName>
        <fullName evidence="4">PDZ domain-containing protein</fullName>
    </recommendedName>
</protein>
<dbReference type="Pfam" id="PF13365">
    <property type="entry name" value="Trypsin_2"/>
    <property type="match status" value="1"/>
</dbReference>
<proteinExistence type="predicted"/>
<dbReference type="Gene3D" id="2.40.10.120">
    <property type="match status" value="1"/>
</dbReference>
<dbReference type="SUPFAM" id="SSF50494">
    <property type="entry name" value="Trypsin-like serine proteases"/>
    <property type="match status" value="1"/>
</dbReference>
<dbReference type="SUPFAM" id="SSF50156">
    <property type="entry name" value="PDZ domain-like"/>
    <property type="match status" value="1"/>
</dbReference>
<dbReference type="Gene3D" id="2.30.42.10">
    <property type="match status" value="1"/>
</dbReference>
<name>A0A381UKS7_9ZZZZ</name>
<dbReference type="GO" id="GO:0006508">
    <property type="term" value="P:proteolysis"/>
    <property type="evidence" value="ECO:0007669"/>
    <property type="project" value="UniProtKB-KW"/>
</dbReference>
<dbReference type="InterPro" id="IPR001940">
    <property type="entry name" value="Peptidase_S1C"/>
</dbReference>
<evidence type="ECO:0000256" key="2">
    <source>
        <dbReference type="ARBA" id="ARBA00022801"/>
    </source>
</evidence>
<dbReference type="AlphaFoldDB" id="A0A381UKS7"/>
<reference evidence="3" key="1">
    <citation type="submission" date="2018-05" db="EMBL/GenBank/DDBJ databases">
        <authorList>
            <person name="Lanie J.A."/>
            <person name="Ng W.-L."/>
            <person name="Kazmierczak K.M."/>
            <person name="Andrzejewski T.M."/>
            <person name="Davidsen T.M."/>
            <person name="Wayne K.J."/>
            <person name="Tettelin H."/>
            <person name="Glass J.I."/>
            <person name="Rusch D."/>
            <person name="Podicherti R."/>
            <person name="Tsui H.-C.T."/>
            <person name="Winkler M.E."/>
        </authorList>
    </citation>
    <scope>NUCLEOTIDE SEQUENCE</scope>
</reference>
<dbReference type="PRINTS" id="PR00834">
    <property type="entry name" value="PROTEASES2C"/>
</dbReference>
<keyword evidence="2" id="KW-0378">Hydrolase</keyword>
<dbReference type="PANTHER" id="PTHR43343:SF3">
    <property type="entry name" value="PROTEASE DO-LIKE 8, CHLOROPLASTIC"/>
    <property type="match status" value="1"/>
</dbReference>